<dbReference type="SMART" id="SM00093">
    <property type="entry name" value="SERPIN"/>
    <property type="match status" value="1"/>
</dbReference>
<dbReference type="InterPro" id="IPR023796">
    <property type="entry name" value="Serpin_dom"/>
</dbReference>
<dbReference type="AlphaFoldDB" id="A0A0H4WSA6"/>
<dbReference type="InterPro" id="IPR042185">
    <property type="entry name" value="Serpin_sf_2"/>
</dbReference>
<evidence type="ECO:0000313" key="4">
    <source>
        <dbReference type="Proteomes" id="UP000009026"/>
    </source>
</evidence>
<evidence type="ECO:0000259" key="2">
    <source>
        <dbReference type="SMART" id="SM00093"/>
    </source>
</evidence>
<dbReference type="PANTHER" id="PTHR11461">
    <property type="entry name" value="SERINE PROTEASE INHIBITOR, SERPIN"/>
    <property type="match status" value="1"/>
</dbReference>
<dbReference type="InterPro" id="IPR023795">
    <property type="entry name" value="Serpin_CS"/>
</dbReference>
<dbReference type="PATRIC" id="fig|1297742.4.peg.2631"/>
<dbReference type="InterPro" id="IPR042178">
    <property type="entry name" value="Serpin_sf_1"/>
</dbReference>
<dbReference type="Pfam" id="PF00079">
    <property type="entry name" value="Serpin"/>
    <property type="match status" value="1"/>
</dbReference>
<name>A0A0H4WSA6_9BACT</name>
<accession>A0A0H4WSA6</accession>
<dbReference type="Gene3D" id="3.30.497.10">
    <property type="entry name" value="Antithrombin, subunit I, domain 2"/>
    <property type="match status" value="1"/>
</dbReference>
<feature type="domain" description="Serpin" evidence="2">
    <location>
        <begin position="37"/>
        <end position="396"/>
    </location>
</feature>
<dbReference type="GO" id="GO:0005615">
    <property type="term" value="C:extracellular space"/>
    <property type="evidence" value="ECO:0007669"/>
    <property type="project" value="InterPro"/>
</dbReference>
<dbReference type="InterPro" id="IPR036186">
    <property type="entry name" value="Serpin_sf"/>
</dbReference>
<sequence length="396" mass="43398">MEAPGEVARSTTPRDPERVATALEFQEVASGNTQLAFALYQRSISGTENLFFSPYSVSSAFSMLYAGARGQTEAQMAQALNFTLPQERHHLAMRELADFVITDASAPTSGSGTAPAFHSMNSAWAQQGTPLHPAFLDTLAHDYDSGVHLMDFQGQTSRAREEINQWIETRTGGRIQNLLNEGTVTNATRLMLVNVLFFHGSWSTPFLANGTQDQPFTALDGTSHSVPTMRGGKGQYLRGDGFEAVTLGYRHDEYRMLIVVPEQGRFAEVEARLSPGFLTQLRAGLESRHLDIRLPRFKIDSTPDLVPVLKSLGMTDAFTSNADFSGLSSERLLLSSVSHRAYVSVNERGTEASAATAVGTAPASDPETVHVNRPFIFTIEHVPTRQLLFLGRYVKP</sequence>
<evidence type="ECO:0000313" key="3">
    <source>
        <dbReference type="EMBL" id="AKQ65694.1"/>
    </source>
</evidence>
<comment type="similarity">
    <text evidence="1">Belongs to the serpin family.</text>
</comment>
<dbReference type="PANTHER" id="PTHR11461:SF211">
    <property type="entry name" value="GH10112P-RELATED"/>
    <property type="match status" value="1"/>
</dbReference>
<dbReference type="PROSITE" id="PS00284">
    <property type="entry name" value="SERPIN"/>
    <property type="match status" value="1"/>
</dbReference>
<evidence type="ECO:0000256" key="1">
    <source>
        <dbReference type="RuleBase" id="RU000411"/>
    </source>
</evidence>
<dbReference type="Proteomes" id="UP000009026">
    <property type="component" value="Chromosome"/>
</dbReference>
<dbReference type="STRING" id="1297742.A176_002606"/>
<protein>
    <submittedName>
        <fullName evidence="3">Serine protease inhibitor (Serpin family)</fullName>
    </submittedName>
</protein>
<organism evidence="3 4">
    <name type="scientific">Pseudomyxococcus hansupus</name>
    <dbReference type="NCBI Taxonomy" id="1297742"/>
    <lineage>
        <taxon>Bacteria</taxon>
        <taxon>Pseudomonadati</taxon>
        <taxon>Myxococcota</taxon>
        <taxon>Myxococcia</taxon>
        <taxon>Myxococcales</taxon>
        <taxon>Cystobacterineae</taxon>
        <taxon>Myxococcaceae</taxon>
        <taxon>Pseudomyxococcus</taxon>
    </lineage>
</organism>
<reference evidence="3 4" key="1">
    <citation type="journal article" date="2016" name="PLoS ONE">
        <title>Complete Genome Sequence and Comparative Genomics of a Novel Myxobacterium Myxococcus hansupus.</title>
        <authorList>
            <person name="Sharma G."/>
            <person name="Narwani T."/>
            <person name="Subramanian S."/>
        </authorList>
    </citation>
    <scope>NUCLEOTIDE SEQUENCE [LARGE SCALE GENOMIC DNA]</scope>
    <source>
        <strain evidence="4">mixupus</strain>
    </source>
</reference>
<dbReference type="eggNOG" id="COG4826">
    <property type="taxonomic scope" value="Bacteria"/>
</dbReference>
<dbReference type="InterPro" id="IPR000215">
    <property type="entry name" value="Serpin_fam"/>
</dbReference>
<dbReference type="KEGG" id="mym:A176_002606"/>
<dbReference type="EMBL" id="CP012109">
    <property type="protein sequence ID" value="AKQ65694.1"/>
    <property type="molecule type" value="Genomic_DNA"/>
</dbReference>
<dbReference type="SUPFAM" id="SSF56574">
    <property type="entry name" value="Serpins"/>
    <property type="match status" value="1"/>
</dbReference>
<keyword evidence="4" id="KW-1185">Reference proteome</keyword>
<gene>
    <name evidence="3" type="ORF">A176_002606</name>
</gene>
<proteinExistence type="inferred from homology"/>
<dbReference type="GO" id="GO:0004867">
    <property type="term" value="F:serine-type endopeptidase inhibitor activity"/>
    <property type="evidence" value="ECO:0007669"/>
    <property type="project" value="InterPro"/>
</dbReference>
<dbReference type="Gene3D" id="2.30.39.10">
    <property type="entry name" value="Alpha-1-antitrypsin, domain 1"/>
    <property type="match status" value="1"/>
</dbReference>
<dbReference type="CDD" id="cd19590">
    <property type="entry name" value="serpin_thermopin-like"/>
    <property type="match status" value="1"/>
</dbReference>